<dbReference type="Pfam" id="PF00001">
    <property type="entry name" value="7tm_1"/>
    <property type="match status" value="1"/>
</dbReference>
<dbReference type="Proteomes" id="UP000321570">
    <property type="component" value="Unassembled WGS sequence"/>
</dbReference>
<dbReference type="EMBL" id="CABIJS010000033">
    <property type="protein sequence ID" value="VUZ40434.1"/>
    <property type="molecule type" value="Genomic_DNA"/>
</dbReference>
<dbReference type="AlphaFoldDB" id="A0A0R3SJN3"/>
<sequence>MVGICWILAAMVSLPARFHPRRNLVIPKVIYDGVCEINMEEGYTIYSNLLAFDLPMIFTVLMYVRIYFAARKHIRKKHFSKYHSNYNISAKESNKKISFVYQPGIATDAKEGHRYCCYCCGYVMETKFHKGGTMLKVGLTRRSDFQCSSSSDKPTLTTTTEPPETVVAAAVTAMKIAATMIRTTKEPEWGNYDYESSGSEETFHLTTLTTVKNSNFEELSNDEDDKGIKIQTLTYDIIKNFHKKRDQNVNTLNPDSAMVRDTSIYTNRSSLLFADENSKRNSLSSSVYSNMIHHSDSREVEGINRNDDQQQQIKNFVPLSLYYKKQRQQRWLAQGSVLNKRAREVMKHLSVNEPDLEIRQEEERYMRERIEQKRERKTVRTLAIITGCFVLCWLPFNINALLSPFFGRIHPIGVSFLLWLGYLNSLLNPIIYTIFSKEFRSAFRRIICRGPRLNSFR</sequence>
<comment type="subcellular location">
    <subcellularLocation>
        <location evidence="1">Cell membrane</location>
        <topology evidence="1">Multi-pass membrane protein</topology>
    </subcellularLocation>
</comment>
<feature type="transmembrane region" description="Helical" evidence="10">
    <location>
        <begin position="416"/>
        <end position="435"/>
    </location>
</feature>
<evidence type="ECO:0000313" key="13">
    <source>
        <dbReference type="EMBL" id="VUZ40434.1"/>
    </source>
</evidence>
<dbReference type="OrthoDB" id="5956310at2759"/>
<dbReference type="GO" id="GO:0071880">
    <property type="term" value="P:adenylate cyclase-activating adrenergic receptor signaling pathway"/>
    <property type="evidence" value="ECO:0007669"/>
    <property type="project" value="TreeGrafter"/>
</dbReference>
<feature type="transmembrane region" description="Helical" evidence="10">
    <location>
        <begin position="49"/>
        <end position="68"/>
    </location>
</feature>
<reference evidence="16" key="1">
    <citation type="submission" date="2017-02" db="UniProtKB">
        <authorList>
            <consortium name="WormBaseParasite"/>
        </authorList>
    </citation>
    <scope>IDENTIFICATION</scope>
</reference>
<dbReference type="PANTHER" id="PTHR24248">
    <property type="entry name" value="ADRENERGIC RECEPTOR-RELATED G-PROTEIN COUPLED RECEPTOR"/>
    <property type="match status" value="1"/>
</dbReference>
<evidence type="ECO:0000256" key="3">
    <source>
        <dbReference type="ARBA" id="ARBA00022692"/>
    </source>
</evidence>
<reference evidence="12 14" key="2">
    <citation type="submission" date="2018-11" db="EMBL/GenBank/DDBJ databases">
        <authorList>
            <consortium name="Pathogen Informatics"/>
        </authorList>
    </citation>
    <scope>NUCLEOTIDE SEQUENCE [LARGE SCALE GENOMIC DNA]</scope>
</reference>
<keyword evidence="5" id="KW-0297">G-protein coupled receptor</keyword>
<evidence type="ECO:0000256" key="4">
    <source>
        <dbReference type="ARBA" id="ARBA00022989"/>
    </source>
</evidence>
<dbReference type="PROSITE" id="PS50262">
    <property type="entry name" value="G_PROTEIN_RECEP_F1_2"/>
    <property type="match status" value="1"/>
</dbReference>
<dbReference type="Gene3D" id="1.20.1070.10">
    <property type="entry name" value="Rhodopsin 7-helix transmembrane proteins"/>
    <property type="match status" value="2"/>
</dbReference>
<dbReference type="PRINTS" id="PR00237">
    <property type="entry name" value="GPCRRHODOPSN"/>
</dbReference>
<dbReference type="GO" id="GO:0005886">
    <property type="term" value="C:plasma membrane"/>
    <property type="evidence" value="ECO:0007669"/>
    <property type="project" value="UniProtKB-SubCell"/>
</dbReference>
<dbReference type="STRING" id="6216.A0A0R3SJN3"/>
<protein>
    <submittedName>
        <fullName evidence="16">G_PROTEIN_RECEP_F1_2 domain-containing protein</fullName>
    </submittedName>
</protein>
<proteinExistence type="predicted"/>
<accession>A0A0R3SJN3</accession>
<keyword evidence="2" id="KW-1003">Cell membrane</keyword>
<name>A0A0R3SJN3_HYMDI</name>
<dbReference type="PANTHER" id="PTHR24248:SF199">
    <property type="entry name" value="IP13425P-RELATED"/>
    <property type="match status" value="1"/>
</dbReference>
<evidence type="ECO:0000256" key="8">
    <source>
        <dbReference type="ARBA" id="ARBA00023170"/>
    </source>
</evidence>
<evidence type="ECO:0000313" key="14">
    <source>
        <dbReference type="Proteomes" id="UP000274504"/>
    </source>
</evidence>
<feature type="domain" description="G-protein coupled receptors family 1 profile" evidence="11">
    <location>
        <begin position="1"/>
        <end position="432"/>
    </location>
</feature>
<gene>
    <name evidence="12" type="ORF">HDID_LOCUS5146</name>
    <name evidence="13" type="ORF">WMSIL1_LOCUS1566</name>
</gene>
<feature type="transmembrane region" description="Helical" evidence="10">
    <location>
        <begin position="379"/>
        <end position="396"/>
    </location>
</feature>
<evidence type="ECO:0000256" key="6">
    <source>
        <dbReference type="ARBA" id="ARBA00023136"/>
    </source>
</evidence>
<evidence type="ECO:0000256" key="9">
    <source>
        <dbReference type="ARBA" id="ARBA00023224"/>
    </source>
</evidence>
<dbReference type="InterPro" id="IPR000276">
    <property type="entry name" value="GPCR_Rhodpsn"/>
</dbReference>
<organism evidence="16">
    <name type="scientific">Hymenolepis diminuta</name>
    <name type="common">Rat tapeworm</name>
    <dbReference type="NCBI Taxonomy" id="6216"/>
    <lineage>
        <taxon>Eukaryota</taxon>
        <taxon>Metazoa</taxon>
        <taxon>Spiralia</taxon>
        <taxon>Lophotrochozoa</taxon>
        <taxon>Platyhelminthes</taxon>
        <taxon>Cestoda</taxon>
        <taxon>Eucestoda</taxon>
        <taxon>Cyclophyllidea</taxon>
        <taxon>Hymenolepididae</taxon>
        <taxon>Hymenolepis</taxon>
    </lineage>
</organism>
<evidence type="ECO:0000256" key="10">
    <source>
        <dbReference type="SAM" id="Phobius"/>
    </source>
</evidence>
<keyword evidence="9" id="KW-0807">Transducer</keyword>
<keyword evidence="6 10" id="KW-0472">Membrane</keyword>
<evidence type="ECO:0000256" key="2">
    <source>
        <dbReference type="ARBA" id="ARBA00022475"/>
    </source>
</evidence>
<evidence type="ECO:0000313" key="16">
    <source>
        <dbReference type="WBParaSite" id="HDID_0000514801-mRNA-1"/>
    </source>
</evidence>
<keyword evidence="8" id="KW-0675">Receptor</keyword>
<evidence type="ECO:0000259" key="11">
    <source>
        <dbReference type="PROSITE" id="PS50262"/>
    </source>
</evidence>
<dbReference type="InterPro" id="IPR017452">
    <property type="entry name" value="GPCR_Rhodpsn_7TM"/>
</dbReference>
<keyword evidence="15" id="KW-1185">Reference proteome</keyword>
<keyword evidence="7" id="KW-1015">Disulfide bond</keyword>
<evidence type="ECO:0000256" key="7">
    <source>
        <dbReference type="ARBA" id="ARBA00023157"/>
    </source>
</evidence>
<dbReference type="WBParaSite" id="HDID_0000514801-mRNA-1">
    <property type="protein sequence ID" value="HDID_0000514801-mRNA-1"/>
    <property type="gene ID" value="HDID_0000514801"/>
</dbReference>
<dbReference type="GO" id="GO:0043410">
    <property type="term" value="P:positive regulation of MAPK cascade"/>
    <property type="evidence" value="ECO:0007669"/>
    <property type="project" value="TreeGrafter"/>
</dbReference>
<evidence type="ECO:0000256" key="1">
    <source>
        <dbReference type="ARBA" id="ARBA00004651"/>
    </source>
</evidence>
<dbReference type="EMBL" id="UYSG01002403">
    <property type="protein sequence ID" value="VDL57464.1"/>
    <property type="molecule type" value="Genomic_DNA"/>
</dbReference>
<keyword evidence="3 10" id="KW-0812">Transmembrane</keyword>
<dbReference type="GO" id="GO:0004993">
    <property type="term" value="F:G protein-coupled serotonin receptor activity"/>
    <property type="evidence" value="ECO:0007669"/>
    <property type="project" value="UniProtKB-ARBA"/>
</dbReference>
<dbReference type="SUPFAM" id="SSF81321">
    <property type="entry name" value="Family A G protein-coupled receptor-like"/>
    <property type="match status" value="1"/>
</dbReference>
<reference evidence="13 15" key="3">
    <citation type="submission" date="2019-07" db="EMBL/GenBank/DDBJ databases">
        <authorList>
            <person name="Jastrzebski P J."/>
            <person name="Paukszto L."/>
            <person name="Jastrzebski P J."/>
        </authorList>
    </citation>
    <scope>NUCLEOTIDE SEQUENCE [LARGE SCALE GENOMIC DNA]</scope>
    <source>
        <strain evidence="13 15">WMS-il1</strain>
    </source>
</reference>
<dbReference type="Proteomes" id="UP000274504">
    <property type="component" value="Unassembled WGS sequence"/>
</dbReference>
<keyword evidence="4 10" id="KW-1133">Transmembrane helix</keyword>
<evidence type="ECO:0000256" key="5">
    <source>
        <dbReference type="ARBA" id="ARBA00023040"/>
    </source>
</evidence>
<evidence type="ECO:0000313" key="15">
    <source>
        <dbReference type="Proteomes" id="UP000321570"/>
    </source>
</evidence>
<evidence type="ECO:0000313" key="12">
    <source>
        <dbReference type="EMBL" id="VDL57464.1"/>
    </source>
</evidence>